<organism evidence="12 13">
    <name type="scientific">Anopheles albimanus</name>
    <name type="common">New world malaria mosquito</name>
    <dbReference type="NCBI Taxonomy" id="7167"/>
    <lineage>
        <taxon>Eukaryota</taxon>
        <taxon>Metazoa</taxon>
        <taxon>Ecdysozoa</taxon>
        <taxon>Arthropoda</taxon>
        <taxon>Hexapoda</taxon>
        <taxon>Insecta</taxon>
        <taxon>Pterygota</taxon>
        <taxon>Neoptera</taxon>
        <taxon>Endopterygota</taxon>
        <taxon>Diptera</taxon>
        <taxon>Nematocera</taxon>
        <taxon>Culicoidea</taxon>
        <taxon>Culicidae</taxon>
        <taxon>Anophelinae</taxon>
        <taxon>Anopheles</taxon>
    </lineage>
</organism>
<feature type="compositionally biased region" description="Basic and acidic residues" evidence="10">
    <location>
        <begin position="726"/>
        <end position="737"/>
    </location>
</feature>
<feature type="domain" description="Cdc23" evidence="11">
    <location>
        <begin position="10"/>
        <end position="246"/>
    </location>
</feature>
<dbReference type="VEuPathDB" id="VectorBase:AALB000663"/>
<dbReference type="Gene3D" id="1.20.1270.60">
    <property type="entry name" value="Arfaptin homology (AH) domain/BAR domain"/>
    <property type="match status" value="1"/>
</dbReference>
<dbReference type="VEuPathDB" id="VectorBase:AALB20_036493"/>
<sequence>MAEQLKDVKRDIIVGIVECNKRGLMHCAKWLAELNHGLSETSVDLRDEPFQNMHTGIAANEYDDYILAKSYFDVQEYDRSAYFTRSCASPVPKFLHIYATYMSKEKKRLDNMTDSSVVSTTKHVKDFADLLTTLRTEHSQKQLDGYCLYLYGVILKKLDLNDMAIQVFVEAVNAEPTLWSAWIELAPLVTGKAMLHKLSLPKHWMKNIFIGYTYIELFLNDEGIRVFDQLQAKGFGKCVFIPTQLAIAFSNKRDVDRSIEIFQHLQDIDPYRLDNLDSYSNLLFVKDMKTEMSHLAHKVIEINKYSPETCCVVGNYYSIRADHYKAVMYFQRALKLNPRYLSAWTLMGHEFMEMKNTNAAIQSYRQAVEVNKRDFRAWYGLGQAYEILKMPFYSLHYYKAAQTLRPFDSRMLVALGETYEKLEKDHDAIKCYMKAYEVGDIEGMAMFSLAKLYEKQGETDKAIQAYMSFCSEENMVSDKASLCHAYLTLANYYDKHDDIDKAKHFAYKCLDYEDMKREAESLLKIIASKRIPTNQLPATDDASKSGKEGNPEQQPDSDTTEPFVDDMDMDETNVAPTTNVVDLVMNQEPPQESTDIPEMLRGGSTTTFLCEEQSKFIYDRIAIVEKHFGELCEAFAEYTRKVARVRDKADELAHATQDYCDAEKYNGTLATALSSLAKAVTLIGDFHDCRVKRLETRIVSELGQYETVCKQCKDGVKDALQARDKDLSKRKQLEQSKPRNSRGARRNANDTEMIKSTLEVEKSLKAIESFVERFEKQKLRDVKELLLNFVMIELKMHAQAVEVLSATYQDISDIDESKDLQGVHKELKRQNRCVAWEEDTII</sequence>
<name>A0A182F2I1_ANOAL</name>
<dbReference type="GO" id="GO:0045842">
    <property type="term" value="P:positive regulation of mitotic metaphase/anaphase transition"/>
    <property type="evidence" value="ECO:0007669"/>
    <property type="project" value="TreeGrafter"/>
</dbReference>
<reference evidence="12" key="2">
    <citation type="submission" date="2022-08" db="UniProtKB">
        <authorList>
            <consortium name="EnsemblMetazoa"/>
        </authorList>
    </citation>
    <scope>IDENTIFICATION</scope>
    <source>
        <strain evidence="12">STECLA/ALBI9_A</strain>
    </source>
</reference>
<dbReference type="InterPro" id="IPR027267">
    <property type="entry name" value="AH/BAR_dom_sf"/>
</dbReference>
<dbReference type="PANTHER" id="PTHR12558">
    <property type="entry name" value="CELL DIVISION CYCLE 16,23,27"/>
    <property type="match status" value="1"/>
</dbReference>
<evidence type="ECO:0000256" key="1">
    <source>
        <dbReference type="ARBA" id="ARBA00004906"/>
    </source>
</evidence>
<reference evidence="12 13" key="1">
    <citation type="journal article" date="2017" name="G3 (Bethesda)">
        <title>The Physical Genome Mapping of Anopheles albimanus Corrected Scaffold Misassemblies and Identified Interarm Rearrangements in Genus Anopheles.</title>
        <authorList>
            <person name="Artemov G.N."/>
            <person name="Peery A.N."/>
            <person name="Jiang X."/>
            <person name="Tu Z."/>
            <person name="Stegniy V.N."/>
            <person name="Sharakhova M.V."/>
            <person name="Sharakhov I.V."/>
        </authorList>
    </citation>
    <scope>NUCLEOTIDE SEQUENCE [LARGE SCALE GENOMIC DNA]</scope>
    <source>
        <strain evidence="12 13">ALBI9_A</strain>
    </source>
</reference>
<dbReference type="InterPro" id="IPR009602">
    <property type="entry name" value="CBAR/FAM92"/>
</dbReference>
<evidence type="ECO:0000313" key="12">
    <source>
        <dbReference type="EnsemblMetazoa" id="AALB000663-PA"/>
    </source>
</evidence>
<evidence type="ECO:0000256" key="7">
    <source>
        <dbReference type="ARBA" id="ARBA00023306"/>
    </source>
</evidence>
<feature type="region of interest" description="Disordered" evidence="10">
    <location>
        <begin position="534"/>
        <end position="568"/>
    </location>
</feature>
<evidence type="ECO:0000259" key="11">
    <source>
        <dbReference type="Pfam" id="PF04049"/>
    </source>
</evidence>
<dbReference type="STRING" id="7167.A0A182F2I1"/>
<keyword evidence="6" id="KW-0802">TPR repeat</keyword>
<dbReference type="PROSITE" id="PS50005">
    <property type="entry name" value="TPR"/>
    <property type="match status" value="2"/>
</dbReference>
<keyword evidence="4" id="KW-0498">Mitosis</keyword>
<dbReference type="EnsemblMetazoa" id="AALB000663-RA">
    <property type="protein sequence ID" value="AALB000663-PA"/>
    <property type="gene ID" value="AALB000663"/>
</dbReference>
<dbReference type="FunFam" id="1.25.40.10:FF:000093">
    <property type="entry name" value="cell division cycle protein 23 homolog"/>
    <property type="match status" value="1"/>
</dbReference>
<keyword evidence="5" id="KW-0833">Ubl conjugation pathway</keyword>
<dbReference type="Pfam" id="PF04049">
    <property type="entry name" value="ANAPC8"/>
    <property type="match status" value="1"/>
</dbReference>
<protein>
    <recommendedName>
        <fullName evidence="9">Cyclosome subunit 8</fullName>
    </recommendedName>
</protein>
<dbReference type="AlphaFoldDB" id="A0A182F2I1"/>
<dbReference type="GO" id="GO:0051301">
    <property type="term" value="P:cell division"/>
    <property type="evidence" value="ECO:0007669"/>
    <property type="project" value="UniProtKB-KW"/>
</dbReference>
<evidence type="ECO:0000256" key="3">
    <source>
        <dbReference type="ARBA" id="ARBA00022737"/>
    </source>
</evidence>
<feature type="compositionally biased region" description="Basic and acidic residues" evidence="10">
    <location>
        <begin position="541"/>
        <end position="550"/>
    </location>
</feature>
<dbReference type="Pfam" id="PF06730">
    <property type="entry name" value="FAM92"/>
    <property type="match status" value="1"/>
</dbReference>
<evidence type="ECO:0000256" key="6">
    <source>
        <dbReference type="ARBA" id="ARBA00022803"/>
    </source>
</evidence>
<evidence type="ECO:0000256" key="2">
    <source>
        <dbReference type="ARBA" id="ARBA00022618"/>
    </source>
</evidence>
<dbReference type="InterPro" id="IPR007192">
    <property type="entry name" value="APC8"/>
</dbReference>
<feature type="region of interest" description="Disordered" evidence="10">
    <location>
        <begin position="726"/>
        <end position="752"/>
    </location>
</feature>
<evidence type="ECO:0000256" key="9">
    <source>
        <dbReference type="ARBA" id="ARBA00082695"/>
    </source>
</evidence>
<keyword evidence="2" id="KW-0132">Cell division</keyword>
<dbReference type="Pfam" id="PF13414">
    <property type="entry name" value="TPR_11"/>
    <property type="match status" value="1"/>
</dbReference>
<dbReference type="GO" id="GO:0005680">
    <property type="term" value="C:anaphase-promoting complex"/>
    <property type="evidence" value="ECO:0007669"/>
    <property type="project" value="InterPro"/>
</dbReference>
<proteinExistence type="inferred from homology"/>
<dbReference type="SUPFAM" id="SSF48452">
    <property type="entry name" value="TPR-like"/>
    <property type="match status" value="3"/>
</dbReference>
<dbReference type="GO" id="GO:0016567">
    <property type="term" value="P:protein ubiquitination"/>
    <property type="evidence" value="ECO:0007669"/>
    <property type="project" value="TreeGrafter"/>
</dbReference>
<dbReference type="Gene3D" id="1.25.40.10">
    <property type="entry name" value="Tetratricopeptide repeat domain"/>
    <property type="match status" value="2"/>
</dbReference>
<dbReference type="SUPFAM" id="SSF103657">
    <property type="entry name" value="BAR/IMD domain-like"/>
    <property type="match status" value="1"/>
</dbReference>
<evidence type="ECO:0000313" key="13">
    <source>
        <dbReference type="Proteomes" id="UP000069272"/>
    </source>
</evidence>
<dbReference type="Pfam" id="PF13181">
    <property type="entry name" value="TPR_8"/>
    <property type="match status" value="2"/>
</dbReference>
<comment type="pathway">
    <text evidence="1">Protein modification; protein ubiquitination.</text>
</comment>
<accession>A0A182F2I1</accession>
<dbReference type="Proteomes" id="UP000069272">
    <property type="component" value="Chromosome 2L"/>
</dbReference>
<dbReference type="VEuPathDB" id="VectorBase:AALB20_028462"/>
<comment type="similarity">
    <text evidence="8">Belongs to the APC8/CDC23 family.</text>
</comment>
<keyword evidence="3" id="KW-0677">Repeat</keyword>
<evidence type="ECO:0000256" key="10">
    <source>
        <dbReference type="SAM" id="MobiDB-lite"/>
    </source>
</evidence>
<keyword evidence="13" id="KW-1185">Reference proteome</keyword>
<dbReference type="InterPro" id="IPR011990">
    <property type="entry name" value="TPR-like_helical_dom_sf"/>
</dbReference>
<dbReference type="GO" id="GO:0031145">
    <property type="term" value="P:anaphase-promoting complex-dependent catabolic process"/>
    <property type="evidence" value="ECO:0007669"/>
    <property type="project" value="TreeGrafter"/>
</dbReference>
<dbReference type="PANTHER" id="PTHR12558:SF10">
    <property type="entry name" value="CELL DIVISION CYCLE PROTEIN 23 HOMOLOG"/>
    <property type="match status" value="1"/>
</dbReference>
<dbReference type="Pfam" id="PF13174">
    <property type="entry name" value="TPR_6"/>
    <property type="match status" value="1"/>
</dbReference>
<dbReference type="InterPro" id="IPR019734">
    <property type="entry name" value="TPR_rpt"/>
</dbReference>
<dbReference type="SMART" id="SM00028">
    <property type="entry name" value="TPR"/>
    <property type="match status" value="7"/>
</dbReference>
<evidence type="ECO:0000256" key="5">
    <source>
        <dbReference type="ARBA" id="ARBA00022786"/>
    </source>
</evidence>
<evidence type="ECO:0000256" key="4">
    <source>
        <dbReference type="ARBA" id="ARBA00022776"/>
    </source>
</evidence>
<evidence type="ECO:0000256" key="8">
    <source>
        <dbReference type="ARBA" id="ARBA00061138"/>
    </source>
</evidence>
<keyword evidence="7" id="KW-0131">Cell cycle</keyword>